<evidence type="ECO:0000256" key="1">
    <source>
        <dbReference type="SAM" id="Phobius"/>
    </source>
</evidence>
<dbReference type="PATRIC" id="fig|1227484.4.peg.606"/>
<dbReference type="EMBL" id="AOJE01000010">
    <property type="protein sequence ID" value="ELZ42918.1"/>
    <property type="molecule type" value="Genomic_DNA"/>
</dbReference>
<keyword evidence="3" id="KW-1185">Reference proteome</keyword>
<feature type="transmembrane region" description="Helical" evidence="1">
    <location>
        <begin position="6"/>
        <end position="23"/>
    </location>
</feature>
<comment type="caution">
    <text evidence="2">The sequence shown here is derived from an EMBL/GenBank/DDBJ whole genome shotgun (WGS) entry which is preliminary data.</text>
</comment>
<protein>
    <submittedName>
        <fullName evidence="2">Uncharacterized protein</fullName>
    </submittedName>
</protein>
<organism evidence="2 3">
    <name type="scientific">Halorubrum saccharovorum DSM 1137</name>
    <dbReference type="NCBI Taxonomy" id="1227484"/>
    <lineage>
        <taxon>Archaea</taxon>
        <taxon>Methanobacteriati</taxon>
        <taxon>Methanobacteriota</taxon>
        <taxon>Stenosarchaea group</taxon>
        <taxon>Halobacteria</taxon>
        <taxon>Halobacteriales</taxon>
        <taxon>Haloferacaceae</taxon>
        <taxon>Halorubrum</taxon>
    </lineage>
</organism>
<accession>M0E7D1</accession>
<proteinExistence type="predicted"/>
<reference evidence="2 3" key="1">
    <citation type="journal article" date="2014" name="PLoS Genet.">
        <title>Phylogenetically driven sequencing of extremely halophilic archaea reveals strategies for static and dynamic osmo-response.</title>
        <authorList>
            <person name="Becker E.A."/>
            <person name="Seitzer P.M."/>
            <person name="Tritt A."/>
            <person name="Larsen D."/>
            <person name="Krusor M."/>
            <person name="Yao A.I."/>
            <person name="Wu D."/>
            <person name="Madern D."/>
            <person name="Eisen J.A."/>
            <person name="Darling A.E."/>
            <person name="Facciotti M.T."/>
        </authorList>
    </citation>
    <scope>NUCLEOTIDE SEQUENCE [LARGE SCALE GENOMIC DNA]</scope>
    <source>
        <strain evidence="2 3">DSM 1137</strain>
    </source>
</reference>
<evidence type="ECO:0000313" key="3">
    <source>
        <dbReference type="Proteomes" id="UP000011514"/>
    </source>
</evidence>
<keyword evidence="1" id="KW-1133">Transmembrane helix</keyword>
<gene>
    <name evidence="2" type="ORF">C471_02960</name>
</gene>
<keyword evidence="1" id="KW-0812">Transmembrane</keyword>
<sequence length="39" mass="4262">MCIRDSVNTVAGFLIICVGFALVKRTAFRDALREYGVVG</sequence>
<name>M0E7D1_9EURY</name>
<keyword evidence="1" id="KW-0472">Membrane</keyword>
<dbReference type="Proteomes" id="UP000011514">
    <property type="component" value="Unassembled WGS sequence"/>
</dbReference>
<dbReference type="eggNOG" id="arCOG00271">
    <property type="taxonomic scope" value="Archaea"/>
</dbReference>
<evidence type="ECO:0000313" key="2">
    <source>
        <dbReference type="EMBL" id="ELZ42918.1"/>
    </source>
</evidence>
<dbReference type="STRING" id="1227484.C471_02960"/>
<dbReference type="AlphaFoldDB" id="M0E7D1"/>